<proteinExistence type="predicted"/>
<organism evidence="2 3">
    <name type="scientific">Sulfobacillus benefaciens</name>
    <dbReference type="NCBI Taxonomy" id="453960"/>
    <lineage>
        <taxon>Bacteria</taxon>
        <taxon>Bacillati</taxon>
        <taxon>Bacillota</taxon>
        <taxon>Clostridia</taxon>
        <taxon>Eubacteriales</taxon>
        <taxon>Clostridiales Family XVII. Incertae Sedis</taxon>
        <taxon>Sulfobacillus</taxon>
    </lineage>
</organism>
<evidence type="ECO:0000313" key="2">
    <source>
        <dbReference type="EMBL" id="PSR29384.1"/>
    </source>
</evidence>
<evidence type="ECO:0000256" key="1">
    <source>
        <dbReference type="SAM" id="SignalP"/>
    </source>
</evidence>
<gene>
    <name evidence="2" type="ORF">C7B43_08565</name>
</gene>
<feature type="signal peptide" evidence="1">
    <location>
        <begin position="1"/>
        <end position="20"/>
    </location>
</feature>
<keyword evidence="1" id="KW-0732">Signal</keyword>
<evidence type="ECO:0008006" key="4">
    <source>
        <dbReference type="Google" id="ProtNLM"/>
    </source>
</evidence>
<accession>A0A2T2X4F9</accession>
<dbReference type="Proteomes" id="UP000242699">
    <property type="component" value="Unassembled WGS sequence"/>
</dbReference>
<feature type="chain" id="PRO_5039509137" description="LysM domain-containing protein" evidence="1">
    <location>
        <begin position="21"/>
        <end position="375"/>
    </location>
</feature>
<dbReference type="EMBL" id="PXYT01000016">
    <property type="protein sequence ID" value="PSR29384.1"/>
    <property type="molecule type" value="Genomic_DNA"/>
</dbReference>
<sequence length="375" mass="39184">MIKSLAWVAASVFVGGGTVAAITVSHNAGANATTHPVVNAGQRPVNKQGHHPRFGAWGMPGGLNVTDILANDVASALHVSPTTVESELNSGQSLAQIAQHAGVSRASLKAVLLQDAQTEIQKAVSAGLFTASQAERLDSHLSPLLNRVMMQNPAQWRQLIARQGGQVMMGMFFNDVGSALHISAATVQTDMKSGQSLAEIAQHSGSSASALESALVQDARTQIQKGVSIGIFTSAQASRLDSHIGAVIDRVVTQSPGRWRHFAGFQSPRGFMGPLLQKTAAALHISPSTLGTDLSSGETLSQIAQHAGTSTSALESTLMKDAQAQIQKAVSNGLLTPAQGTRIKSHLSVMIDHWVTGNWSHKTSMASPMPGLPTA</sequence>
<name>A0A2T2X4F9_9FIRM</name>
<dbReference type="AlphaFoldDB" id="A0A2T2X4F9"/>
<reference evidence="2 3" key="1">
    <citation type="journal article" date="2014" name="BMC Genomics">
        <title>Comparison of environmental and isolate Sulfobacillus genomes reveals diverse carbon, sulfur, nitrogen, and hydrogen metabolisms.</title>
        <authorList>
            <person name="Justice N.B."/>
            <person name="Norman A."/>
            <person name="Brown C.T."/>
            <person name="Singh A."/>
            <person name="Thomas B.C."/>
            <person name="Banfield J.F."/>
        </authorList>
    </citation>
    <scope>NUCLEOTIDE SEQUENCE [LARGE SCALE GENOMIC DNA]</scope>
    <source>
        <strain evidence="2">AMDSBA1</strain>
    </source>
</reference>
<evidence type="ECO:0000313" key="3">
    <source>
        <dbReference type="Proteomes" id="UP000242699"/>
    </source>
</evidence>
<comment type="caution">
    <text evidence="2">The sequence shown here is derived from an EMBL/GenBank/DDBJ whole genome shotgun (WGS) entry which is preliminary data.</text>
</comment>
<protein>
    <recommendedName>
        <fullName evidence="4">LysM domain-containing protein</fullName>
    </recommendedName>
</protein>